<dbReference type="EnsemblPlants" id="KQJ97242">
    <property type="protein sequence ID" value="KQJ97242"/>
    <property type="gene ID" value="BRADI_3g29634v3"/>
</dbReference>
<evidence type="ECO:0000313" key="3">
    <source>
        <dbReference type="EMBL" id="KQJ97242.1"/>
    </source>
</evidence>
<dbReference type="PROSITE" id="PS50090">
    <property type="entry name" value="MYB_LIKE"/>
    <property type="match status" value="1"/>
</dbReference>
<feature type="compositionally biased region" description="Basic and acidic residues" evidence="1">
    <location>
        <begin position="287"/>
        <end position="309"/>
    </location>
</feature>
<sequence>MDPRDRNFTNHTIPHSPKSHSENLNIPPSQYSQGYSQNYSGYSPPQYGMNLPQSQYPQSSPPSHYFQNLRPFTTTYNYEHHVVSTGSFQGMQQAYVNSPSGVPRAAGMRAQSHPPISLLLILNFGSTSHHVKSFRLQQPKQEIESDASSPEEDGIKGVLINWNDEENLRLASSWIENSNDPVEGNAKKSEFYWRTVTEDFNKNRPTNGTIRTAKQCKSHWSTLNKGIAAFNGVYERAKSAYSSGQCDKMLKSKTREWYKAENNQKAFTMEYLWDQVKDNPKWRRIYVKDDKDNPEGEETTRERRPEGQKAAKARRKAKGVIDEPCENMRMYHSAMSKKSEGQVAIASATNERTKFSKMSKYLDMMEKDTSSFNEERLKRHNQALDQMQLELFG</sequence>
<proteinExistence type="predicted"/>
<feature type="compositionally biased region" description="Low complexity" evidence="1">
    <location>
        <begin position="27"/>
        <end position="62"/>
    </location>
</feature>
<reference evidence="3" key="2">
    <citation type="submission" date="2017-06" db="EMBL/GenBank/DDBJ databases">
        <title>WGS assembly of Brachypodium distachyon.</title>
        <authorList>
            <consortium name="The International Brachypodium Initiative"/>
            <person name="Lucas S."/>
            <person name="Harmon-Smith M."/>
            <person name="Lail K."/>
            <person name="Tice H."/>
            <person name="Grimwood J."/>
            <person name="Bruce D."/>
            <person name="Barry K."/>
            <person name="Shu S."/>
            <person name="Lindquist E."/>
            <person name="Wang M."/>
            <person name="Pitluck S."/>
            <person name="Vogel J.P."/>
            <person name="Garvin D.F."/>
            <person name="Mockler T.C."/>
            <person name="Schmutz J."/>
            <person name="Rokhsar D."/>
            <person name="Bevan M.W."/>
        </authorList>
    </citation>
    <scope>NUCLEOTIDE SEQUENCE</scope>
    <source>
        <strain evidence="3">Bd21</strain>
    </source>
</reference>
<evidence type="ECO:0000259" key="2">
    <source>
        <dbReference type="PROSITE" id="PS50090"/>
    </source>
</evidence>
<keyword evidence="5" id="KW-1185">Reference proteome</keyword>
<reference evidence="3 4" key="1">
    <citation type="journal article" date="2010" name="Nature">
        <title>Genome sequencing and analysis of the model grass Brachypodium distachyon.</title>
        <authorList>
            <consortium name="International Brachypodium Initiative"/>
        </authorList>
    </citation>
    <scope>NUCLEOTIDE SEQUENCE [LARGE SCALE GENOMIC DNA]</scope>
    <source>
        <strain evidence="3 4">Bd21</strain>
    </source>
</reference>
<feature type="domain" description="Myb-like" evidence="2">
    <location>
        <begin position="161"/>
        <end position="224"/>
    </location>
</feature>
<feature type="region of interest" description="Disordered" evidence="1">
    <location>
        <begin position="1"/>
        <end position="62"/>
    </location>
</feature>
<feature type="region of interest" description="Disordered" evidence="1">
    <location>
        <begin position="287"/>
        <end position="318"/>
    </location>
</feature>
<organism evidence="3">
    <name type="scientific">Brachypodium distachyon</name>
    <name type="common">Purple false brome</name>
    <name type="synonym">Trachynia distachya</name>
    <dbReference type="NCBI Taxonomy" id="15368"/>
    <lineage>
        <taxon>Eukaryota</taxon>
        <taxon>Viridiplantae</taxon>
        <taxon>Streptophyta</taxon>
        <taxon>Embryophyta</taxon>
        <taxon>Tracheophyta</taxon>
        <taxon>Spermatophyta</taxon>
        <taxon>Magnoliopsida</taxon>
        <taxon>Liliopsida</taxon>
        <taxon>Poales</taxon>
        <taxon>Poaceae</taxon>
        <taxon>BOP clade</taxon>
        <taxon>Pooideae</taxon>
        <taxon>Stipodae</taxon>
        <taxon>Brachypodieae</taxon>
        <taxon>Brachypodium</taxon>
    </lineage>
</organism>
<dbReference type="Proteomes" id="UP000008810">
    <property type="component" value="Chromosome 3"/>
</dbReference>
<protein>
    <recommendedName>
        <fullName evidence="2">Myb-like domain-containing protein</fullName>
    </recommendedName>
</protein>
<evidence type="ECO:0000313" key="4">
    <source>
        <dbReference type="EnsemblPlants" id="KQJ97242"/>
    </source>
</evidence>
<dbReference type="STRING" id="15368.A0A0Q3HUN4"/>
<evidence type="ECO:0000313" key="5">
    <source>
        <dbReference type="Proteomes" id="UP000008810"/>
    </source>
</evidence>
<dbReference type="InParanoid" id="A0A0Q3HUN4"/>
<dbReference type="InterPro" id="IPR001005">
    <property type="entry name" value="SANT/Myb"/>
</dbReference>
<name>A0A0Q3HUN4_BRADI</name>
<evidence type="ECO:0000256" key="1">
    <source>
        <dbReference type="SAM" id="MobiDB-lite"/>
    </source>
</evidence>
<dbReference type="PANTHER" id="PTHR45224:SF16">
    <property type="entry name" value="OS01G0527900 PROTEIN"/>
    <property type="match status" value="1"/>
</dbReference>
<accession>A0A0Q3HUN4</accession>
<dbReference type="Gramene" id="KQJ97242">
    <property type="protein sequence ID" value="KQJ97242"/>
    <property type="gene ID" value="BRADI_3g29634v3"/>
</dbReference>
<dbReference type="AlphaFoldDB" id="A0A0Q3HUN4"/>
<gene>
    <name evidence="3" type="ORF">BRADI_3g29634v3</name>
</gene>
<reference evidence="4" key="3">
    <citation type="submission" date="2018-08" db="UniProtKB">
        <authorList>
            <consortium name="EnsemblPlants"/>
        </authorList>
    </citation>
    <scope>IDENTIFICATION</scope>
    <source>
        <strain evidence="4">cv. Bd21</strain>
    </source>
</reference>
<dbReference type="OrthoDB" id="693833at2759"/>
<dbReference type="PANTHER" id="PTHR45224">
    <property type="entry name" value="OS01G0527900 PROTEIN-RELATED"/>
    <property type="match status" value="1"/>
</dbReference>
<dbReference type="EMBL" id="CM000882">
    <property type="protein sequence ID" value="KQJ97242.1"/>
    <property type="molecule type" value="Genomic_DNA"/>
</dbReference>
<dbReference type="ExpressionAtlas" id="A0A0Q3HUN4">
    <property type="expression patterns" value="baseline"/>
</dbReference>